<evidence type="ECO:0000313" key="7">
    <source>
        <dbReference type="EMBL" id="SIT93648.1"/>
    </source>
</evidence>
<dbReference type="GO" id="GO:0016020">
    <property type="term" value="C:membrane"/>
    <property type="evidence" value="ECO:0007669"/>
    <property type="project" value="InterPro"/>
</dbReference>
<dbReference type="NCBIfam" id="TIGR01730">
    <property type="entry name" value="RND_mfp"/>
    <property type="match status" value="1"/>
</dbReference>
<feature type="domain" description="Multidrug resistance protein MdtA-like C-terminal permuted SH3" evidence="6">
    <location>
        <begin position="345"/>
        <end position="403"/>
    </location>
</feature>
<keyword evidence="3 4" id="KW-0175">Coiled coil</keyword>
<dbReference type="SUPFAM" id="SSF111369">
    <property type="entry name" value="HlyD-like secretion proteins"/>
    <property type="match status" value="1"/>
</dbReference>
<dbReference type="STRING" id="1317125.SAMN05444128_3124"/>
<organism evidence="7 8">
    <name type="scientific">Pontibacter indicus</name>
    <dbReference type="NCBI Taxonomy" id="1317125"/>
    <lineage>
        <taxon>Bacteria</taxon>
        <taxon>Pseudomonadati</taxon>
        <taxon>Bacteroidota</taxon>
        <taxon>Cytophagia</taxon>
        <taxon>Cytophagales</taxon>
        <taxon>Hymenobacteraceae</taxon>
        <taxon>Pontibacter</taxon>
    </lineage>
</organism>
<accession>A0A1R3XP38</accession>
<dbReference type="Gene3D" id="2.40.30.170">
    <property type="match status" value="1"/>
</dbReference>
<dbReference type="EMBL" id="FTPP01000003">
    <property type="protein sequence ID" value="SIT93648.1"/>
    <property type="molecule type" value="Genomic_DNA"/>
</dbReference>
<dbReference type="Proteomes" id="UP000187181">
    <property type="component" value="Unassembled WGS sequence"/>
</dbReference>
<reference evidence="8" key="1">
    <citation type="submission" date="2017-01" db="EMBL/GenBank/DDBJ databases">
        <authorList>
            <person name="Varghese N."/>
            <person name="Submissions S."/>
        </authorList>
    </citation>
    <scope>NUCLEOTIDE SEQUENCE [LARGE SCALE GENOMIC DNA]</scope>
    <source>
        <strain evidence="8">LP100</strain>
    </source>
</reference>
<dbReference type="Gene3D" id="2.40.50.100">
    <property type="match status" value="1"/>
</dbReference>
<evidence type="ECO:0000256" key="4">
    <source>
        <dbReference type="SAM" id="Coils"/>
    </source>
</evidence>
<keyword evidence="8" id="KW-1185">Reference proteome</keyword>
<feature type="coiled-coil region" evidence="4">
    <location>
        <begin position="201"/>
        <end position="228"/>
    </location>
</feature>
<dbReference type="InterPro" id="IPR050465">
    <property type="entry name" value="UPF0194_transport"/>
</dbReference>
<evidence type="ECO:0000256" key="2">
    <source>
        <dbReference type="ARBA" id="ARBA00009477"/>
    </source>
</evidence>
<dbReference type="Gene3D" id="2.40.420.20">
    <property type="match status" value="1"/>
</dbReference>
<sequence>MDRVIEKKKYTPKKIAVIGGAALVLVVIIYNLLFAEHSSKLNVDSKRITVGTVENGVFQEFIAIDGTVEPLKTFYLDITEGGRVEKIYTDDGRMVEKGDTILKLSNTTLQIDFMTRETQLYDLMNERQNSEITMKQDQIRQLNQLAETEYNLALAERAYNRNKMLIAEKAISQEEFEASKDQYEFLKKRKALGDRSVKQDAKLLEDRLRQLDESIRRMQANINMARNTLNNLYVTAPISGQLSTLKAQVGESKGAGENIGQVDDMSGYKVRASIDEHYISRIYPGLEGNFDFNGQNYKLKVAKVFPEVQSGTFQVDLEFAEAGAPQGIRRGQTLQIRLNLNDGGQAMLLPRGGFYQSTGGSWIFVVSESGNYATKRSIKLGRQNPRHYEVLEGLQPGEKVVLSSYESYGDIDRLELK</sequence>
<keyword evidence="5" id="KW-0472">Membrane</keyword>
<evidence type="ECO:0000256" key="5">
    <source>
        <dbReference type="SAM" id="Phobius"/>
    </source>
</evidence>
<dbReference type="RefSeq" id="WP_076670745.1">
    <property type="nucleotide sequence ID" value="NZ_FTPP01000003.1"/>
</dbReference>
<dbReference type="GO" id="GO:0022857">
    <property type="term" value="F:transmembrane transporter activity"/>
    <property type="evidence" value="ECO:0007669"/>
    <property type="project" value="InterPro"/>
</dbReference>
<dbReference type="AlphaFoldDB" id="A0A1R3XP38"/>
<gene>
    <name evidence="7" type="ORF">SAMN05444128_3124</name>
</gene>
<dbReference type="InterPro" id="IPR058627">
    <property type="entry name" value="MdtA-like_C"/>
</dbReference>
<evidence type="ECO:0000313" key="8">
    <source>
        <dbReference type="Proteomes" id="UP000187181"/>
    </source>
</evidence>
<dbReference type="InterPro" id="IPR006143">
    <property type="entry name" value="RND_pump_MFP"/>
</dbReference>
<evidence type="ECO:0000259" key="6">
    <source>
        <dbReference type="Pfam" id="PF25967"/>
    </source>
</evidence>
<comment type="similarity">
    <text evidence="2">Belongs to the membrane fusion protein (MFP) (TC 8.A.1) family.</text>
</comment>
<dbReference type="OrthoDB" id="1957187at2"/>
<dbReference type="PANTHER" id="PTHR32347">
    <property type="entry name" value="EFFLUX SYSTEM COMPONENT YKNX-RELATED"/>
    <property type="match status" value="1"/>
</dbReference>
<keyword evidence="5" id="KW-0812">Transmembrane</keyword>
<keyword evidence="5" id="KW-1133">Transmembrane helix</keyword>
<dbReference type="GO" id="GO:0030313">
    <property type="term" value="C:cell envelope"/>
    <property type="evidence" value="ECO:0007669"/>
    <property type="project" value="UniProtKB-SubCell"/>
</dbReference>
<feature type="transmembrane region" description="Helical" evidence="5">
    <location>
        <begin position="15"/>
        <end position="35"/>
    </location>
</feature>
<name>A0A1R3XP38_9BACT</name>
<proteinExistence type="inferred from homology"/>
<dbReference type="PANTHER" id="PTHR32347:SF23">
    <property type="entry name" value="BLL5650 PROTEIN"/>
    <property type="match status" value="1"/>
</dbReference>
<comment type="subcellular location">
    <subcellularLocation>
        <location evidence="1">Cell envelope</location>
    </subcellularLocation>
</comment>
<dbReference type="Gene3D" id="1.10.287.470">
    <property type="entry name" value="Helix hairpin bin"/>
    <property type="match status" value="1"/>
</dbReference>
<evidence type="ECO:0000256" key="3">
    <source>
        <dbReference type="ARBA" id="ARBA00023054"/>
    </source>
</evidence>
<protein>
    <submittedName>
        <fullName evidence="7">HlyD family secretion protein</fullName>
    </submittedName>
</protein>
<dbReference type="Pfam" id="PF25967">
    <property type="entry name" value="RND-MFP_C"/>
    <property type="match status" value="1"/>
</dbReference>
<evidence type="ECO:0000256" key="1">
    <source>
        <dbReference type="ARBA" id="ARBA00004196"/>
    </source>
</evidence>